<sequence>MSMEDKLLMEYDFIPDPEFPDKNLWTYNQFVFAVDQRRNRLFTSWNTYPPRPNLSCLMLHNIQTNETQQGQFYNITLTALHFDFNNQHLFAIGTTRDDLLSLLWEVDQNTLTLQKLIDLTSQGQPQVGSTFDILENILYYRTETALIGIEMKTLMIKTVCKLDSNPYLNNLFVINEQFYTIYNWRKAPSDFTISNLTIKQLDRTCRVNKQLDIEQPTSVAVMTGRVLDVDKNQIVFSYDDNFSMFGHDAHVLIVDVGKWKVINDVQKRFASSPYELIYVSSTKK</sequence>
<evidence type="ECO:0000313" key="3">
    <source>
        <dbReference type="Proteomes" id="UP000663889"/>
    </source>
</evidence>
<protein>
    <submittedName>
        <fullName evidence="1">Uncharacterized protein</fullName>
    </submittedName>
</protein>
<comment type="caution">
    <text evidence="1">The sequence shown here is derived from an EMBL/GenBank/DDBJ whole genome shotgun (WGS) entry which is preliminary data.</text>
</comment>
<dbReference type="AlphaFoldDB" id="A0A814XEJ4"/>
<dbReference type="Proteomes" id="UP000663889">
    <property type="component" value="Unassembled WGS sequence"/>
</dbReference>
<proteinExistence type="predicted"/>
<evidence type="ECO:0000313" key="2">
    <source>
        <dbReference type="EMBL" id="CAF3876325.1"/>
    </source>
</evidence>
<organism evidence="1 3">
    <name type="scientific">Rotaria sordida</name>
    <dbReference type="NCBI Taxonomy" id="392033"/>
    <lineage>
        <taxon>Eukaryota</taxon>
        <taxon>Metazoa</taxon>
        <taxon>Spiralia</taxon>
        <taxon>Gnathifera</taxon>
        <taxon>Rotifera</taxon>
        <taxon>Eurotatoria</taxon>
        <taxon>Bdelloidea</taxon>
        <taxon>Philodinida</taxon>
        <taxon>Philodinidae</taxon>
        <taxon>Rotaria</taxon>
    </lineage>
</organism>
<accession>A0A814XEJ4</accession>
<dbReference type="Proteomes" id="UP000663874">
    <property type="component" value="Unassembled WGS sequence"/>
</dbReference>
<dbReference type="EMBL" id="CAJOBE010003369">
    <property type="protein sequence ID" value="CAF3876325.1"/>
    <property type="molecule type" value="Genomic_DNA"/>
</dbReference>
<name>A0A814XEJ4_9BILA</name>
<evidence type="ECO:0000313" key="1">
    <source>
        <dbReference type="EMBL" id="CAF1210092.1"/>
    </source>
</evidence>
<gene>
    <name evidence="2" type="ORF">FNK824_LOCUS19298</name>
    <name evidence="1" type="ORF">SEV965_LOCUS21621</name>
</gene>
<reference evidence="1" key="1">
    <citation type="submission" date="2021-02" db="EMBL/GenBank/DDBJ databases">
        <authorList>
            <person name="Nowell W R."/>
        </authorList>
    </citation>
    <scope>NUCLEOTIDE SEQUENCE</scope>
</reference>
<dbReference type="EMBL" id="CAJNOU010001477">
    <property type="protein sequence ID" value="CAF1210092.1"/>
    <property type="molecule type" value="Genomic_DNA"/>
</dbReference>